<evidence type="ECO:0000313" key="2">
    <source>
        <dbReference type="EMBL" id="ABX10604.1"/>
    </source>
</evidence>
<protein>
    <recommendedName>
        <fullName evidence="3">AAA+ ATPase domain-containing protein</fullName>
    </recommendedName>
</protein>
<dbReference type="AlphaFoldDB" id="A9LGT3"/>
<accession>A9LGT3</accession>
<name>A9LGT3_9BACT</name>
<organism evidence="2">
    <name type="scientific">uncultured planctomycete 6N14</name>
    <dbReference type="NCBI Taxonomy" id="455069"/>
    <lineage>
        <taxon>Bacteria</taxon>
        <taxon>Pseudomonadati</taxon>
        <taxon>Planctomycetota</taxon>
        <taxon>Planctomycetia</taxon>
        <taxon>Planctomycetales</taxon>
        <taxon>environmental samples</taxon>
    </lineage>
</organism>
<feature type="compositionally biased region" description="Polar residues" evidence="1">
    <location>
        <begin position="113"/>
        <end position="124"/>
    </location>
</feature>
<feature type="region of interest" description="Disordered" evidence="1">
    <location>
        <begin position="142"/>
        <end position="161"/>
    </location>
</feature>
<feature type="compositionally biased region" description="Basic and acidic residues" evidence="1">
    <location>
        <begin position="87"/>
        <end position="96"/>
    </location>
</feature>
<gene>
    <name evidence="2" type="ORF">6N14_11</name>
</gene>
<dbReference type="EMBL" id="EF591885">
    <property type="protein sequence ID" value="ABX10604.1"/>
    <property type="molecule type" value="Genomic_DNA"/>
</dbReference>
<dbReference type="SUPFAM" id="SSF52540">
    <property type="entry name" value="P-loop containing nucleoside triphosphate hydrolases"/>
    <property type="match status" value="1"/>
</dbReference>
<evidence type="ECO:0000256" key="1">
    <source>
        <dbReference type="SAM" id="MobiDB-lite"/>
    </source>
</evidence>
<evidence type="ECO:0008006" key="3">
    <source>
        <dbReference type="Google" id="ProtNLM"/>
    </source>
</evidence>
<sequence length="576" mass="63597">MLVSSGRPTAHAATSPFPSCCTDCFSMTKPSDAGSDHGVDQKLDSLISRIQLLGGERKPPTQASVPVPGDAGPSDSVAAGETPGSDKAAEDAKTVDGAKTVEGVAENSVPPVASSQARNVQARSVQRRSAPRQVRPVRAGRRGLAGHLPDGFTPSGDEPWRPTEPVDLRTAGINESLLEAVIYRFLINVGEAEGREIADQVKLPFTMIESLLARLKMEQHVAYKSTTATHDYVHVLTETGRKLARSHIRDSTYYGACPVPLRDYISSVRYQTIDGQRPRKVDLQHAFRDLLISPGMLAKIGPAVASGRGMFLFGAPGNGKTSIAERVTGAFGKYVWIPRAIDVAGEVLRIYDPMCHHSAMPEPGGGLLDSGSFDKRWVRIERPTIVAGGELTMDMLEVQCSPDTNISEAPLQVKSNCGILVIDDFGRQKMRVDELLNRWIVPLEKRYDFLTMASGKKIQVPFNQMVVFSTNLEPRDLVDDAFLRRIPYKIEAIDPSEDEFRTLFRVICKSTGIPYCSGAIDYLIEVHYRAAGRPMRMCQPRDLLLQVKNYCLYNELEPELRNEYFDFACENYFSVM</sequence>
<proteinExistence type="predicted"/>
<dbReference type="Gene3D" id="3.40.50.300">
    <property type="entry name" value="P-loop containing nucleotide triphosphate hydrolases"/>
    <property type="match status" value="1"/>
</dbReference>
<dbReference type="InterPro" id="IPR027417">
    <property type="entry name" value="P-loop_NTPase"/>
</dbReference>
<feature type="region of interest" description="Disordered" evidence="1">
    <location>
        <begin position="52"/>
        <end position="136"/>
    </location>
</feature>
<reference evidence="2" key="1">
    <citation type="journal article" date="2007" name="ISME J.">
        <title>Fosmids of novel marine Planctomycetes from the Namibian and Oregon coast upwelling systems and their cross-comparison with planctomycete genomes.</title>
        <authorList>
            <person name="Woebken D."/>
            <person name="Teeling H."/>
            <person name="Wecker P."/>
            <person name="Dumitriu A."/>
            <person name="Kostadinov I."/>
            <person name="DeLong E.F."/>
            <person name="Amann R."/>
            <person name="Gloeckner F.O."/>
        </authorList>
    </citation>
    <scope>NUCLEOTIDE SEQUENCE</scope>
</reference>